<evidence type="ECO:0000313" key="3">
    <source>
        <dbReference type="Ensembl" id="ENSVKKP00000026788.1"/>
    </source>
</evidence>
<reference evidence="3" key="1">
    <citation type="submission" date="2025-08" db="UniProtKB">
        <authorList>
            <consortium name="Ensembl"/>
        </authorList>
    </citation>
    <scope>IDENTIFICATION</scope>
</reference>
<name>A0A8D2Q880_VARKO</name>
<dbReference type="GO" id="GO:0008206">
    <property type="term" value="P:bile acid metabolic process"/>
    <property type="evidence" value="ECO:0007669"/>
    <property type="project" value="TreeGrafter"/>
</dbReference>
<dbReference type="GO" id="GO:0005778">
    <property type="term" value="C:peroxisomal membrane"/>
    <property type="evidence" value="ECO:0007669"/>
    <property type="project" value="TreeGrafter"/>
</dbReference>
<dbReference type="PANTHER" id="PTHR43107">
    <property type="entry name" value="LONG-CHAIN FATTY ACID TRANSPORT PROTEIN"/>
    <property type="match status" value="1"/>
</dbReference>
<evidence type="ECO:0000256" key="2">
    <source>
        <dbReference type="ARBA" id="ARBA00022598"/>
    </source>
</evidence>
<keyword evidence="2" id="KW-0436">Ligase</keyword>
<sequence length="95" mass="11024">MASIQLREGSKFSEEILYKHVADYLPTYARPHFVRIQDAIGTTGTFKYKKVQLREEGFNPAVIRDTLYFLDDKAKTYIPLTEDIYNSICNNSLKL</sequence>
<dbReference type="AlphaFoldDB" id="A0A8D2Q880"/>
<organism evidence="3 4">
    <name type="scientific">Varanus komodoensis</name>
    <name type="common">Komodo dragon</name>
    <dbReference type="NCBI Taxonomy" id="61221"/>
    <lineage>
        <taxon>Eukaryota</taxon>
        <taxon>Metazoa</taxon>
        <taxon>Chordata</taxon>
        <taxon>Craniata</taxon>
        <taxon>Vertebrata</taxon>
        <taxon>Euteleostomi</taxon>
        <taxon>Lepidosauria</taxon>
        <taxon>Squamata</taxon>
        <taxon>Bifurcata</taxon>
        <taxon>Unidentata</taxon>
        <taxon>Episquamata</taxon>
        <taxon>Toxicofera</taxon>
        <taxon>Anguimorpha</taxon>
        <taxon>Paleoanguimorpha</taxon>
        <taxon>Varanoidea</taxon>
        <taxon>Varanidae</taxon>
        <taxon>Varanus</taxon>
    </lineage>
</organism>
<dbReference type="OMA" id="RIQVCTF"/>
<proteinExistence type="inferred from homology"/>
<dbReference type="PANTHER" id="PTHR43107:SF4">
    <property type="entry name" value="LONG-CHAIN FATTY ACID TRANSPORT PROTEIN 2"/>
    <property type="match status" value="1"/>
</dbReference>
<dbReference type="Proteomes" id="UP000694545">
    <property type="component" value="Unplaced"/>
</dbReference>
<protein>
    <recommendedName>
        <fullName evidence="5">S27A2 synthetase</fullName>
    </recommendedName>
</protein>
<dbReference type="GO" id="GO:0004467">
    <property type="term" value="F:long-chain fatty acid-CoA ligase activity"/>
    <property type="evidence" value="ECO:0007669"/>
    <property type="project" value="TreeGrafter"/>
</dbReference>
<dbReference type="SUPFAM" id="SSF56801">
    <property type="entry name" value="Acetyl-CoA synthetase-like"/>
    <property type="match status" value="1"/>
</dbReference>
<accession>A0A8D2Q880</accession>
<dbReference type="GO" id="GO:0005324">
    <property type="term" value="F:long-chain fatty acid transmembrane transporter activity"/>
    <property type="evidence" value="ECO:0007669"/>
    <property type="project" value="TreeGrafter"/>
</dbReference>
<evidence type="ECO:0000256" key="1">
    <source>
        <dbReference type="ARBA" id="ARBA00006432"/>
    </source>
</evidence>
<dbReference type="GO" id="GO:0005886">
    <property type="term" value="C:plasma membrane"/>
    <property type="evidence" value="ECO:0007669"/>
    <property type="project" value="TreeGrafter"/>
</dbReference>
<dbReference type="GO" id="GO:0044539">
    <property type="term" value="P:long-chain fatty acid import into cell"/>
    <property type="evidence" value="ECO:0007669"/>
    <property type="project" value="TreeGrafter"/>
</dbReference>
<keyword evidence="4" id="KW-1185">Reference proteome</keyword>
<evidence type="ECO:0008006" key="5">
    <source>
        <dbReference type="Google" id="ProtNLM"/>
    </source>
</evidence>
<comment type="similarity">
    <text evidence="1">Belongs to the ATP-dependent AMP-binding enzyme family.</text>
</comment>
<dbReference type="GO" id="GO:0005789">
    <property type="term" value="C:endoplasmic reticulum membrane"/>
    <property type="evidence" value="ECO:0007669"/>
    <property type="project" value="TreeGrafter"/>
</dbReference>
<evidence type="ECO:0000313" key="4">
    <source>
        <dbReference type="Proteomes" id="UP000694545"/>
    </source>
</evidence>
<reference evidence="3" key="2">
    <citation type="submission" date="2025-09" db="UniProtKB">
        <authorList>
            <consortium name="Ensembl"/>
        </authorList>
    </citation>
    <scope>IDENTIFICATION</scope>
</reference>
<dbReference type="Ensembl" id="ENSVKKT00000027444.1">
    <property type="protein sequence ID" value="ENSVKKP00000026788.1"/>
    <property type="gene ID" value="ENSVKKG00000017463.1"/>
</dbReference>